<sequence length="1146" mass="120746">MTRKPRPQPIAVVGVGAILPGAADVEASWRMILAGTDQIREVPADRWLVDDYYDPDPQAPDRTYAKRGGFLPRVDFDPLAYGIPPSTMQATDSSQLLALMVADQVLADAGGTGELDRDRISVILGATGYLPLAAHMAARNARPHWLAGLRAAGVPESQAQEVCQNISDTFVPWQEASFPGLLPNVAAGRIANRFDLHGTNHTTDAACASSLAALSTAVDELSVGRADLVLAGGIDTVNDELLFLCFSKTPALSRTGDCRPFSDAADGTILGEGIVMFALKRLADAERDGDQIYSVITGLGTSSDGRSNAIYAPLPEGQQRALRRAYEFAGYGPETVGLVEAHGTGTRAGDKAEFSALRSVFSEAAAETGSGQWCALGSVKSQIGHAKGAAGAAGLLKAILALHHGVLPGTIKVDRPNPDLAVETSPFYVNTETRPWIQDAAHPRRAAVSSFGFGGSNYHLTVEEYAGKKGRRPYRIRTSPAELVLLSAESEARLRERMREAGEANDLVTLARASQESFDPAAAHRLAVVADGLETLRERLASLGGPGVHYATGTPDRGKVAFLFPGQGAQYPGMGASVAVELPAARRVWDELGTLELGGEPLHRVVFPPPAFTPEDRAGQQDRVTATEWAQPALAAHSLSLYAVLTELGLTPDCVGGHSFGELVALQVAGAYDAATLMRIARRRGELMRDAAQRPGGMLAVALSREETEAELAASGVPEVWIANSNAPEQTILSGSLDGLESMAAHLARRQVSTTKLRAAAAFHSPLVASACEPFAAFLGTVEVGAPALDVYANADASLYPADPDEIRSRISGHLASPVLFAEQIEAMYAAGVRTFVEVGASGPLTGLVKRVLADRPHLAVSLDRAGRDGMNALYQGLGRLAVHGLALDWAAHWQPYGPVRPAAPAPRLAVRIDGGNRDRPYPPAIGTLPPVPDPSVTPEPVPEQRETAPDLEATEGEPMTARDEILRRAGDTHADYQRLMTDAHLAFLQFSQQALSDETVLAPLVPAQPPRPAADMLAPAPAAKTATPAVQAPAVSAPAIPAPAPPAPSEAPAPPVRTSKNGPDPAAVLMAVVADRTGYPVEMLDPDMEVEADLGIDSIKRVEIFSGVKGKLGDLDVPAAELGSLRTLRQIIDRLQTAVVPGKAP</sequence>
<dbReference type="Pfam" id="PF00109">
    <property type="entry name" value="ketoacyl-synt"/>
    <property type="match status" value="1"/>
</dbReference>
<keyword evidence="2" id="KW-0597">Phosphoprotein</keyword>
<dbReference type="PROSITE" id="PS00606">
    <property type="entry name" value="KS3_1"/>
    <property type="match status" value="1"/>
</dbReference>
<dbReference type="PANTHER" id="PTHR43074">
    <property type="entry name" value="OMEGA-3 POLYUNSATURATED FATTY ACID SYNTHASE PFAB-RELATED"/>
    <property type="match status" value="1"/>
</dbReference>
<dbReference type="EMBL" id="JAGEOJ010000002">
    <property type="protein sequence ID" value="MBO2446352.1"/>
    <property type="molecule type" value="Genomic_DNA"/>
</dbReference>
<dbReference type="PROSITE" id="PS50075">
    <property type="entry name" value="CARRIER"/>
    <property type="match status" value="1"/>
</dbReference>
<protein>
    <submittedName>
        <fullName evidence="7">Acyltransferase domain-containing protein</fullName>
    </submittedName>
</protein>
<keyword evidence="8" id="KW-1185">Reference proteome</keyword>
<feature type="domain" description="Ketosynthase family 3 (KS3)" evidence="6">
    <location>
        <begin position="7"/>
        <end position="464"/>
    </location>
</feature>
<dbReference type="InterPro" id="IPR014030">
    <property type="entry name" value="Ketoacyl_synth_N"/>
</dbReference>
<feature type="region of interest" description="Disordered" evidence="4">
    <location>
        <begin position="922"/>
        <end position="952"/>
    </location>
</feature>
<organism evidence="7 8">
    <name type="scientific">Actinomadura barringtoniae</name>
    <dbReference type="NCBI Taxonomy" id="1427535"/>
    <lineage>
        <taxon>Bacteria</taxon>
        <taxon>Bacillati</taxon>
        <taxon>Actinomycetota</taxon>
        <taxon>Actinomycetes</taxon>
        <taxon>Streptosporangiales</taxon>
        <taxon>Thermomonosporaceae</taxon>
        <taxon>Actinomadura</taxon>
    </lineage>
</organism>
<dbReference type="InterPro" id="IPR016039">
    <property type="entry name" value="Thiolase-like"/>
</dbReference>
<dbReference type="PANTHER" id="PTHR43074:SF1">
    <property type="entry name" value="BETA-KETOACYL SYNTHASE FAMILY PROTEIN-RELATED"/>
    <property type="match status" value="1"/>
</dbReference>
<proteinExistence type="predicted"/>
<evidence type="ECO:0000313" key="8">
    <source>
        <dbReference type="Proteomes" id="UP000669179"/>
    </source>
</evidence>
<dbReference type="Pfam" id="PF00698">
    <property type="entry name" value="Acyl_transf_1"/>
    <property type="match status" value="1"/>
</dbReference>
<keyword evidence="7" id="KW-0012">Acyltransferase</keyword>
<dbReference type="InterPro" id="IPR018201">
    <property type="entry name" value="Ketoacyl_synth_AS"/>
</dbReference>
<accession>A0A939P6F0</accession>
<dbReference type="Pfam" id="PF16197">
    <property type="entry name" value="KAsynt_C_assoc"/>
    <property type="match status" value="1"/>
</dbReference>
<dbReference type="Proteomes" id="UP000669179">
    <property type="component" value="Unassembled WGS sequence"/>
</dbReference>
<dbReference type="Gene3D" id="3.30.70.250">
    <property type="entry name" value="Malonyl-CoA ACP transacylase, ACP-binding"/>
    <property type="match status" value="1"/>
</dbReference>
<keyword evidence="3" id="KW-0808">Transferase</keyword>
<dbReference type="InterPro" id="IPR014031">
    <property type="entry name" value="Ketoacyl_synth_C"/>
</dbReference>
<dbReference type="SMART" id="SM00827">
    <property type="entry name" value="PKS_AT"/>
    <property type="match status" value="1"/>
</dbReference>
<dbReference type="Gene3D" id="3.40.47.10">
    <property type="match status" value="1"/>
</dbReference>
<dbReference type="InterPro" id="IPR020841">
    <property type="entry name" value="PKS_Beta-ketoAc_synthase_dom"/>
</dbReference>
<dbReference type="SUPFAM" id="SSF53901">
    <property type="entry name" value="Thiolase-like"/>
    <property type="match status" value="1"/>
</dbReference>
<evidence type="ECO:0000256" key="3">
    <source>
        <dbReference type="ARBA" id="ARBA00022679"/>
    </source>
</evidence>
<dbReference type="InterPro" id="IPR016036">
    <property type="entry name" value="Malonyl_transacylase_ACP-bd"/>
</dbReference>
<feature type="domain" description="Carrier" evidence="5">
    <location>
        <begin position="1064"/>
        <end position="1140"/>
    </location>
</feature>
<dbReference type="CDD" id="cd00833">
    <property type="entry name" value="PKS"/>
    <property type="match status" value="1"/>
</dbReference>
<reference evidence="7" key="1">
    <citation type="submission" date="2021-03" db="EMBL/GenBank/DDBJ databases">
        <authorList>
            <person name="Kanchanasin P."/>
            <person name="Saeng-In P."/>
            <person name="Phongsopitanun W."/>
            <person name="Yuki M."/>
            <person name="Kudo T."/>
            <person name="Ohkuma M."/>
            <person name="Tanasupawat S."/>
        </authorList>
    </citation>
    <scope>NUCLEOTIDE SEQUENCE</scope>
    <source>
        <strain evidence="7">GKU 128</strain>
    </source>
</reference>
<name>A0A939P6F0_9ACTN</name>
<dbReference type="GO" id="GO:0006633">
    <property type="term" value="P:fatty acid biosynthetic process"/>
    <property type="evidence" value="ECO:0007669"/>
    <property type="project" value="InterPro"/>
</dbReference>
<dbReference type="SUPFAM" id="SSF52151">
    <property type="entry name" value="FabD/lysophospholipase-like"/>
    <property type="match status" value="1"/>
</dbReference>
<dbReference type="Pfam" id="PF00550">
    <property type="entry name" value="PP-binding"/>
    <property type="match status" value="1"/>
</dbReference>
<gene>
    <name evidence="7" type="ORF">J4573_04570</name>
</gene>
<dbReference type="SMART" id="SM00825">
    <property type="entry name" value="PKS_KS"/>
    <property type="match status" value="1"/>
</dbReference>
<comment type="caution">
    <text evidence="7">The sequence shown here is derived from an EMBL/GenBank/DDBJ whole genome shotgun (WGS) entry which is preliminary data.</text>
</comment>
<evidence type="ECO:0000256" key="2">
    <source>
        <dbReference type="ARBA" id="ARBA00022553"/>
    </source>
</evidence>
<dbReference type="Pfam" id="PF02801">
    <property type="entry name" value="Ketoacyl-synt_C"/>
    <property type="match status" value="1"/>
</dbReference>
<evidence type="ECO:0000313" key="7">
    <source>
        <dbReference type="EMBL" id="MBO2446352.1"/>
    </source>
</evidence>
<dbReference type="Gene3D" id="3.40.366.10">
    <property type="entry name" value="Malonyl-Coenzyme A Acyl Carrier Protein, domain 2"/>
    <property type="match status" value="1"/>
</dbReference>
<dbReference type="InterPro" id="IPR016035">
    <property type="entry name" value="Acyl_Trfase/lysoPLipase"/>
</dbReference>
<dbReference type="InterPro" id="IPR052568">
    <property type="entry name" value="PKS-FAS_Synthase"/>
</dbReference>
<evidence type="ECO:0000259" key="5">
    <source>
        <dbReference type="PROSITE" id="PS50075"/>
    </source>
</evidence>
<feature type="compositionally biased region" description="Pro residues" evidence="4">
    <location>
        <begin position="1041"/>
        <end position="1056"/>
    </location>
</feature>
<evidence type="ECO:0000256" key="1">
    <source>
        <dbReference type="ARBA" id="ARBA00022450"/>
    </source>
</evidence>
<keyword evidence="1" id="KW-0596">Phosphopantetheine</keyword>
<dbReference type="InterPro" id="IPR014043">
    <property type="entry name" value="Acyl_transferase_dom"/>
</dbReference>
<dbReference type="InterPro" id="IPR032821">
    <property type="entry name" value="PKS_assoc"/>
</dbReference>
<dbReference type="InterPro" id="IPR009081">
    <property type="entry name" value="PP-bd_ACP"/>
</dbReference>
<dbReference type="InterPro" id="IPR036736">
    <property type="entry name" value="ACP-like_sf"/>
</dbReference>
<dbReference type="Gene3D" id="1.10.1200.10">
    <property type="entry name" value="ACP-like"/>
    <property type="match status" value="1"/>
</dbReference>
<dbReference type="RefSeq" id="WP_208253964.1">
    <property type="nucleotide sequence ID" value="NZ_JAGEOJ010000002.1"/>
</dbReference>
<dbReference type="SUPFAM" id="SSF47336">
    <property type="entry name" value="ACP-like"/>
    <property type="match status" value="1"/>
</dbReference>
<dbReference type="GO" id="GO:0004315">
    <property type="term" value="F:3-oxoacyl-[acyl-carrier-protein] synthase activity"/>
    <property type="evidence" value="ECO:0007669"/>
    <property type="project" value="InterPro"/>
</dbReference>
<dbReference type="SUPFAM" id="SSF55048">
    <property type="entry name" value="Probable ACP-binding domain of malonyl-CoA ACP transacylase"/>
    <property type="match status" value="1"/>
</dbReference>
<evidence type="ECO:0000259" key="6">
    <source>
        <dbReference type="PROSITE" id="PS52004"/>
    </source>
</evidence>
<evidence type="ECO:0000256" key="4">
    <source>
        <dbReference type="SAM" id="MobiDB-lite"/>
    </source>
</evidence>
<dbReference type="AlphaFoldDB" id="A0A939P6F0"/>
<dbReference type="PROSITE" id="PS52004">
    <property type="entry name" value="KS3_2"/>
    <property type="match status" value="1"/>
</dbReference>
<feature type="compositionally biased region" description="Pro residues" evidence="4">
    <location>
        <begin position="930"/>
        <end position="942"/>
    </location>
</feature>
<feature type="region of interest" description="Disordered" evidence="4">
    <location>
        <begin position="1038"/>
        <end position="1064"/>
    </location>
</feature>
<dbReference type="InterPro" id="IPR001227">
    <property type="entry name" value="Ac_transferase_dom_sf"/>
</dbReference>